<sequence>MNTPIDPSQQTPLHNFADTLSKWCRKAIVPRRNEREEDEQEEGFSFGVDESMWDTNSMWHLYDDYKAGEECEDWDEKAMLDIVNGEQQKDVESAQNQNQARSTSAKVDDVFVGKGGGEWNDAEVVIDSAEFDEASVYSDEDVSYSGGKLEKMVPGTWIDRSVDEISQQLSS</sequence>
<evidence type="ECO:0000256" key="1">
    <source>
        <dbReference type="SAM" id="MobiDB-lite"/>
    </source>
</evidence>
<keyword evidence="3" id="KW-1185">Reference proteome</keyword>
<feature type="region of interest" description="Disordered" evidence="1">
    <location>
        <begin position="87"/>
        <end position="107"/>
    </location>
</feature>
<proteinExistence type="predicted"/>
<dbReference type="HOGENOM" id="CLU_1562474_0_0_1"/>
<organism evidence="2 3">
    <name type="scientific">Amanita muscaria (strain Koide BX008)</name>
    <dbReference type="NCBI Taxonomy" id="946122"/>
    <lineage>
        <taxon>Eukaryota</taxon>
        <taxon>Fungi</taxon>
        <taxon>Dikarya</taxon>
        <taxon>Basidiomycota</taxon>
        <taxon>Agaricomycotina</taxon>
        <taxon>Agaricomycetes</taxon>
        <taxon>Agaricomycetidae</taxon>
        <taxon>Agaricales</taxon>
        <taxon>Pluteineae</taxon>
        <taxon>Amanitaceae</taxon>
        <taxon>Amanita</taxon>
    </lineage>
</organism>
<evidence type="ECO:0000313" key="3">
    <source>
        <dbReference type="Proteomes" id="UP000054549"/>
    </source>
</evidence>
<dbReference type="EMBL" id="KN818238">
    <property type="protein sequence ID" value="KIL66104.1"/>
    <property type="molecule type" value="Genomic_DNA"/>
</dbReference>
<gene>
    <name evidence="2" type="ORF">M378DRAFT_161361</name>
</gene>
<evidence type="ECO:0000313" key="2">
    <source>
        <dbReference type="EMBL" id="KIL66104.1"/>
    </source>
</evidence>
<dbReference type="AlphaFoldDB" id="A0A0C2TGS1"/>
<protein>
    <submittedName>
        <fullName evidence="2">Uncharacterized protein</fullName>
    </submittedName>
</protein>
<dbReference type="Proteomes" id="UP000054549">
    <property type="component" value="Unassembled WGS sequence"/>
</dbReference>
<feature type="compositionally biased region" description="Polar residues" evidence="1">
    <location>
        <begin position="93"/>
        <end position="105"/>
    </location>
</feature>
<dbReference type="InParanoid" id="A0A0C2TGS1"/>
<accession>A0A0C2TGS1</accession>
<name>A0A0C2TGS1_AMAMK</name>
<reference evidence="2 3" key="1">
    <citation type="submission" date="2014-04" db="EMBL/GenBank/DDBJ databases">
        <title>Evolutionary Origins and Diversification of the Mycorrhizal Mutualists.</title>
        <authorList>
            <consortium name="DOE Joint Genome Institute"/>
            <consortium name="Mycorrhizal Genomics Consortium"/>
            <person name="Kohler A."/>
            <person name="Kuo A."/>
            <person name="Nagy L.G."/>
            <person name="Floudas D."/>
            <person name="Copeland A."/>
            <person name="Barry K.W."/>
            <person name="Cichocki N."/>
            <person name="Veneault-Fourrey C."/>
            <person name="LaButti K."/>
            <person name="Lindquist E.A."/>
            <person name="Lipzen A."/>
            <person name="Lundell T."/>
            <person name="Morin E."/>
            <person name="Murat C."/>
            <person name="Riley R."/>
            <person name="Ohm R."/>
            <person name="Sun H."/>
            <person name="Tunlid A."/>
            <person name="Henrissat B."/>
            <person name="Grigoriev I.V."/>
            <person name="Hibbett D.S."/>
            <person name="Martin F."/>
        </authorList>
    </citation>
    <scope>NUCLEOTIDE SEQUENCE [LARGE SCALE GENOMIC DNA]</scope>
    <source>
        <strain evidence="2 3">Koide BX008</strain>
    </source>
</reference>